<dbReference type="PROSITE" id="PS51194">
    <property type="entry name" value="HELICASE_CTER"/>
    <property type="match status" value="1"/>
</dbReference>
<keyword evidence="5" id="KW-1185">Reference proteome</keyword>
<dbReference type="CDD" id="cd09203">
    <property type="entry name" value="PLDc_N_DEXD_b1"/>
    <property type="match status" value="1"/>
</dbReference>
<dbReference type="GO" id="GO:0003677">
    <property type="term" value="F:DNA binding"/>
    <property type="evidence" value="ECO:0007669"/>
    <property type="project" value="InterPro"/>
</dbReference>
<name>A0A127A3Q2_9MICC</name>
<keyword evidence="4" id="KW-0067">ATP-binding</keyword>
<dbReference type="AlphaFoldDB" id="A0A127A3Q2"/>
<dbReference type="PROSITE" id="PS51192">
    <property type="entry name" value="HELICASE_ATP_BIND_1"/>
    <property type="match status" value="1"/>
</dbReference>
<reference evidence="4 5" key="1">
    <citation type="submission" date="2016-02" db="EMBL/GenBank/DDBJ databases">
        <title>Complete genome of Sinomonas atrocyanea KCTC 3377.</title>
        <authorList>
            <person name="Kim K.M."/>
        </authorList>
    </citation>
    <scope>NUCLEOTIDE SEQUENCE [LARGE SCALE GENOMIC DNA]</scope>
    <source>
        <strain evidence="4 5">KCTC 3377</strain>
    </source>
</reference>
<dbReference type="InterPro" id="IPR052511">
    <property type="entry name" value="ATP-dep_Helicase"/>
</dbReference>
<dbReference type="REBASE" id="140829">
    <property type="entry name" value="Sat3377ORF3438P"/>
</dbReference>
<evidence type="ECO:0000259" key="2">
    <source>
        <dbReference type="PROSITE" id="PS51192"/>
    </source>
</evidence>
<feature type="compositionally biased region" description="Basic and acidic residues" evidence="1">
    <location>
        <begin position="291"/>
        <end position="307"/>
    </location>
</feature>
<dbReference type="InterPro" id="IPR025202">
    <property type="entry name" value="PLD-like_dom"/>
</dbReference>
<dbReference type="InterPro" id="IPR001650">
    <property type="entry name" value="Helicase_C-like"/>
</dbReference>
<evidence type="ECO:0000313" key="4">
    <source>
        <dbReference type="EMBL" id="AMM34098.1"/>
    </source>
</evidence>
<dbReference type="Pfam" id="PF04851">
    <property type="entry name" value="ResIII"/>
    <property type="match status" value="1"/>
</dbReference>
<dbReference type="SUPFAM" id="SSF52540">
    <property type="entry name" value="P-loop containing nucleoside triphosphate hydrolases"/>
    <property type="match status" value="1"/>
</dbReference>
<dbReference type="Pfam" id="PF11907">
    <property type="entry name" value="DUF3427"/>
    <property type="match status" value="1"/>
</dbReference>
<dbReference type="Proteomes" id="UP000070134">
    <property type="component" value="Chromosome"/>
</dbReference>
<keyword evidence="4" id="KW-0347">Helicase</keyword>
<dbReference type="GO" id="GO:0004386">
    <property type="term" value="F:helicase activity"/>
    <property type="evidence" value="ECO:0007669"/>
    <property type="project" value="UniProtKB-KW"/>
</dbReference>
<dbReference type="InterPro" id="IPR021835">
    <property type="entry name" value="DUF3427"/>
</dbReference>
<dbReference type="Gene3D" id="3.30.870.10">
    <property type="entry name" value="Endonuclease Chain A"/>
    <property type="match status" value="1"/>
</dbReference>
<feature type="region of interest" description="Disordered" evidence="1">
    <location>
        <begin position="291"/>
        <end position="310"/>
    </location>
</feature>
<keyword evidence="4" id="KW-0378">Hydrolase</keyword>
<dbReference type="PANTHER" id="PTHR47962:SF7">
    <property type="entry name" value="MITOCHONDRIAL ATP-DEPENDENT HELICASE IRC3-RELATED"/>
    <property type="match status" value="1"/>
</dbReference>
<dbReference type="PATRIC" id="fig|37927.3.peg.3528"/>
<dbReference type="PANTHER" id="PTHR47962">
    <property type="entry name" value="ATP-DEPENDENT HELICASE LHR-RELATED-RELATED"/>
    <property type="match status" value="1"/>
</dbReference>
<evidence type="ECO:0000259" key="3">
    <source>
        <dbReference type="PROSITE" id="PS51194"/>
    </source>
</evidence>
<feature type="domain" description="Helicase C-terminal" evidence="3">
    <location>
        <begin position="544"/>
        <end position="702"/>
    </location>
</feature>
<dbReference type="EMBL" id="CP014518">
    <property type="protein sequence ID" value="AMM34098.1"/>
    <property type="molecule type" value="Genomic_DNA"/>
</dbReference>
<keyword evidence="4" id="KW-0547">Nucleotide-binding</keyword>
<dbReference type="InterPro" id="IPR006935">
    <property type="entry name" value="Helicase/UvrB_N"/>
</dbReference>
<dbReference type="GO" id="GO:0016887">
    <property type="term" value="F:ATP hydrolysis activity"/>
    <property type="evidence" value="ECO:0007669"/>
    <property type="project" value="TreeGrafter"/>
</dbReference>
<dbReference type="KEGG" id="satk:SA2016_3438"/>
<gene>
    <name evidence="4" type="ORF">SA2016_3438</name>
</gene>
<proteinExistence type="predicted"/>
<dbReference type="STRING" id="37927.SA2016_3438"/>
<protein>
    <submittedName>
        <fullName evidence="4">Helicase</fullName>
    </submittedName>
</protein>
<dbReference type="InterPro" id="IPR014001">
    <property type="entry name" value="Helicase_ATP-bd"/>
</dbReference>
<feature type="domain" description="Helicase ATP-binding" evidence="2">
    <location>
        <begin position="329"/>
        <end position="470"/>
    </location>
</feature>
<organism evidence="4 5">
    <name type="scientific">Sinomonas atrocyanea</name>
    <dbReference type="NCBI Taxonomy" id="37927"/>
    <lineage>
        <taxon>Bacteria</taxon>
        <taxon>Bacillati</taxon>
        <taxon>Actinomycetota</taxon>
        <taxon>Actinomycetes</taxon>
        <taxon>Micrococcales</taxon>
        <taxon>Micrococcaceae</taxon>
        <taxon>Sinomonas</taxon>
    </lineage>
</organism>
<dbReference type="CDD" id="cd18032">
    <property type="entry name" value="DEXHc_RE_I_III_res"/>
    <property type="match status" value="1"/>
</dbReference>
<evidence type="ECO:0000256" key="1">
    <source>
        <dbReference type="SAM" id="MobiDB-lite"/>
    </source>
</evidence>
<dbReference type="SMART" id="SM00487">
    <property type="entry name" value="DEXDc"/>
    <property type="match status" value="1"/>
</dbReference>
<evidence type="ECO:0000313" key="5">
    <source>
        <dbReference type="Proteomes" id="UP000070134"/>
    </source>
</evidence>
<dbReference type="GO" id="GO:0005524">
    <property type="term" value="F:ATP binding"/>
    <property type="evidence" value="ECO:0007669"/>
    <property type="project" value="InterPro"/>
</dbReference>
<sequence length="1052" mass="118175">MSDSGGIDDGGLPDGLYETLRTEALQRRVVALRPGRTTTFEGIPETDVPEVLARHIGNVVRERLASERAEDRIATANRLLASISGPEAADIVLEGPTLLHAVYDSTDVRRRELRRPSTPFSDAALLTASHEDPNLAHELRREIESASSVDLICAFIKWRGLRLLESELRELKDRGTRFRVITTTYMGATERQAIDELVRRYGAEVRINYETNATRLHAKAWLFRRVTGFDTAYVGSSNLSQPALLDGLEWNVRLSGIGTPRLLQKFQITFDSYWEDRRFVPYDPDRDGARLDEALRRSGSKERRRDLGPTGLDVVPYLHQQEMLDDLESERSKGYHRNLLVAATGTGKTVVAALDYKRLAQGRPEKPTLLFVAHRREILEQSLATYRRVLNDGSFGELLVGREKPREWRHVFASVQSLDSDLLQSLGPVAFEIVVIDEFHHAAAPTYRRLLEQLEPSELLGLTATPERGDGISVAHEYFGGRTASEMRLWDALGEDLLVPFHYFGIADDVDLSRVEWRRGSYDLNQLDALYTGNDARAAKVIEALRDKVLSTADMRAIGFCVSVQHAQYMARVFTRAGIDSLAVSGSTPDEERAEALRKLRDREVNCLFAVDLFNEGLDVPEIDTILLLRPTQSATVFLQQLGRGLRRAEGKAVLTVLDFIGQQHRAFRFDAKYRALLGGTGRKRLALEVEQEFPTLPSGCQLQLDRVAQGIVLDNIRSQLRLTRRAVMEDIRSHGTTDLAVYLRESGTDLRELYRGTRDSWTGYLRTAQLISPDSVLEQRIATKLVSSASEAEQQILRKVSRFLHVDDLERAKAYTSLLQPDAPRLEDLGVRERLFARMLYFNLELQGQFGTEDSAIDAGLDFVRSFRWARAEIEQIVAIAADAARHTPRALGLELAHLPIQSHATYSRQELLAAFQLAGNRIANHREGVAWCPESGVDAFLVTLEKDERDHSPTTLYKDYAVSPELFHWESQSSTTSASPVGRRYLSGESHVVLFARQAAEDERGMTQQYTCLGTARYVSHSGEKPIAITWKLHRPMPADVFAVANAVAV</sequence>
<dbReference type="Pfam" id="PF13091">
    <property type="entry name" value="PLDc_2"/>
    <property type="match status" value="1"/>
</dbReference>
<dbReference type="Gene3D" id="3.40.50.300">
    <property type="entry name" value="P-loop containing nucleotide triphosphate hydrolases"/>
    <property type="match status" value="2"/>
</dbReference>
<dbReference type="Pfam" id="PF00271">
    <property type="entry name" value="Helicase_C"/>
    <property type="match status" value="1"/>
</dbReference>
<dbReference type="InterPro" id="IPR027417">
    <property type="entry name" value="P-loop_NTPase"/>
</dbReference>
<dbReference type="CDD" id="cd18799">
    <property type="entry name" value="SF2_C_EcoAI-like"/>
    <property type="match status" value="1"/>
</dbReference>
<dbReference type="SMART" id="SM00490">
    <property type="entry name" value="HELICc"/>
    <property type="match status" value="1"/>
</dbReference>
<accession>A0A127A3Q2</accession>
<dbReference type="SUPFAM" id="SSF56024">
    <property type="entry name" value="Phospholipase D/nuclease"/>
    <property type="match status" value="1"/>
</dbReference>